<accession>A0ABS0RJ38</accession>
<gene>
    <name evidence="1" type="ORF">JBF12_31605</name>
</gene>
<dbReference type="Proteomes" id="UP000638849">
    <property type="component" value="Unassembled WGS sequence"/>
</dbReference>
<proteinExistence type="predicted"/>
<dbReference type="RefSeq" id="WP_198280173.1">
    <property type="nucleotide sequence ID" value="NZ_BAAAIF010000064.1"/>
</dbReference>
<name>A0ABS0RJ38_9ACTN</name>
<protein>
    <recommendedName>
        <fullName evidence="3">ABC transporter permease</fullName>
    </recommendedName>
</protein>
<dbReference type="EMBL" id="JAEEAQ010000420">
    <property type="protein sequence ID" value="MBI0317450.1"/>
    <property type="molecule type" value="Genomic_DNA"/>
</dbReference>
<reference evidence="1 2" key="1">
    <citation type="submission" date="2020-12" db="EMBL/GenBank/DDBJ databases">
        <authorList>
            <person name="Kusuma A.B."/>
            <person name="Nouioui I."/>
            <person name="Goodfellow M."/>
        </authorList>
    </citation>
    <scope>NUCLEOTIDE SEQUENCE [LARGE SCALE GENOMIC DNA]</scope>
    <source>
        <strain evidence="1 2">DSM 41764</strain>
    </source>
</reference>
<keyword evidence="2" id="KW-1185">Reference proteome</keyword>
<comment type="caution">
    <text evidence="1">The sequence shown here is derived from an EMBL/GenBank/DDBJ whole genome shotgun (WGS) entry which is preliminary data.</text>
</comment>
<evidence type="ECO:0000313" key="2">
    <source>
        <dbReference type="Proteomes" id="UP000638849"/>
    </source>
</evidence>
<organism evidence="1 2">
    <name type="scientific">Streptomyces javensis</name>
    <dbReference type="NCBI Taxonomy" id="114698"/>
    <lineage>
        <taxon>Bacteria</taxon>
        <taxon>Bacillati</taxon>
        <taxon>Actinomycetota</taxon>
        <taxon>Actinomycetes</taxon>
        <taxon>Kitasatosporales</taxon>
        <taxon>Streptomycetaceae</taxon>
        <taxon>Streptomyces</taxon>
        <taxon>Streptomyces violaceusniger group</taxon>
    </lineage>
</organism>
<evidence type="ECO:0000313" key="1">
    <source>
        <dbReference type="EMBL" id="MBI0317450.1"/>
    </source>
</evidence>
<sequence length="47" mass="5064">MTHRRPSLAMRAGLLVFRAARLGLLLAAVPTLLVLAVYLCFASTPDP</sequence>
<evidence type="ECO:0008006" key="3">
    <source>
        <dbReference type="Google" id="ProtNLM"/>
    </source>
</evidence>